<accession>A0ABD1KD48</accession>
<keyword evidence="4" id="KW-1185">Reference proteome</keyword>
<name>A0ABD1KD48_9TELE</name>
<protein>
    <recommendedName>
        <fullName evidence="2">Myb/SANT-like DNA-binding domain-containing protein</fullName>
    </recommendedName>
</protein>
<dbReference type="Pfam" id="PF13837">
    <property type="entry name" value="Myb_DNA-bind_4"/>
    <property type="match status" value="1"/>
</dbReference>
<dbReference type="InterPro" id="IPR044822">
    <property type="entry name" value="Myb_DNA-bind_4"/>
</dbReference>
<feature type="domain" description="Myb/SANT-like DNA-binding" evidence="2">
    <location>
        <begin position="4"/>
        <end position="94"/>
    </location>
</feature>
<gene>
    <name evidence="3" type="ORF">ACEWY4_006220</name>
</gene>
<sequence>MATRNWSDRETRVLISVFKQHDIMNRLDGRKFKNVELFKKVYDTLQELKIDRSIAQIQHRWKSLKASYYKAKDDTSRSGASPAKFIFFEEMKELLGGRPLSNVVGVDVGMEEDEKEVDVHGISDNDLSSADEQEGQDNTVELESSMEENTSISICSFVTGTKQAASGYQRALQNWSAEHHEFLEAMQRSHLQKVEVLQQKAREHEERMFMTFMEENTRSNERLLTHLFEGLRGMLSHPAQGATHPHLYPYPMMPHPYPPLPTHTPLNVYPQAPTPQNVYPQAPTPQNTHPQAATPQNAYPQAPTPQNTYPQAATPQNTYPQAPTPQNTYPPDFVLHDLDVDN</sequence>
<reference evidence="3 4" key="1">
    <citation type="submission" date="2024-09" db="EMBL/GenBank/DDBJ databases">
        <title>A chromosome-level genome assembly of Gray's grenadier anchovy, Coilia grayii.</title>
        <authorList>
            <person name="Fu Z."/>
        </authorList>
    </citation>
    <scope>NUCLEOTIDE SEQUENCE [LARGE SCALE GENOMIC DNA]</scope>
    <source>
        <strain evidence="3">G4</strain>
        <tissue evidence="3">Muscle</tissue>
    </source>
</reference>
<evidence type="ECO:0000313" key="4">
    <source>
        <dbReference type="Proteomes" id="UP001591681"/>
    </source>
</evidence>
<evidence type="ECO:0000313" key="3">
    <source>
        <dbReference type="EMBL" id="KAL2097013.1"/>
    </source>
</evidence>
<dbReference type="EMBL" id="JBHFQA010000006">
    <property type="protein sequence ID" value="KAL2097013.1"/>
    <property type="molecule type" value="Genomic_DNA"/>
</dbReference>
<dbReference type="PANTHER" id="PTHR47595">
    <property type="entry name" value="HEAT SHOCK 70 KDA PROTEIN 14"/>
    <property type="match status" value="1"/>
</dbReference>
<evidence type="ECO:0000259" key="2">
    <source>
        <dbReference type="Pfam" id="PF13837"/>
    </source>
</evidence>
<feature type="compositionally biased region" description="Polar residues" evidence="1">
    <location>
        <begin position="274"/>
        <end position="329"/>
    </location>
</feature>
<dbReference type="AlphaFoldDB" id="A0ABD1KD48"/>
<comment type="caution">
    <text evidence="3">The sequence shown here is derived from an EMBL/GenBank/DDBJ whole genome shotgun (WGS) entry which is preliminary data.</text>
</comment>
<organism evidence="3 4">
    <name type="scientific">Coilia grayii</name>
    <name type="common">Gray's grenadier anchovy</name>
    <dbReference type="NCBI Taxonomy" id="363190"/>
    <lineage>
        <taxon>Eukaryota</taxon>
        <taxon>Metazoa</taxon>
        <taxon>Chordata</taxon>
        <taxon>Craniata</taxon>
        <taxon>Vertebrata</taxon>
        <taxon>Euteleostomi</taxon>
        <taxon>Actinopterygii</taxon>
        <taxon>Neopterygii</taxon>
        <taxon>Teleostei</taxon>
        <taxon>Clupei</taxon>
        <taxon>Clupeiformes</taxon>
        <taxon>Clupeoidei</taxon>
        <taxon>Engraulidae</taxon>
        <taxon>Coilinae</taxon>
        <taxon>Coilia</taxon>
    </lineage>
</organism>
<proteinExistence type="predicted"/>
<evidence type="ECO:0000256" key="1">
    <source>
        <dbReference type="SAM" id="MobiDB-lite"/>
    </source>
</evidence>
<dbReference type="PANTHER" id="PTHR47595:SF1">
    <property type="entry name" value="MYB_SANT-LIKE DNA-BINDING DOMAIN-CONTAINING PROTEIN"/>
    <property type="match status" value="1"/>
</dbReference>
<feature type="region of interest" description="Disordered" evidence="1">
    <location>
        <begin position="263"/>
        <end position="342"/>
    </location>
</feature>
<dbReference type="Gene3D" id="1.10.10.60">
    <property type="entry name" value="Homeodomain-like"/>
    <property type="match status" value="1"/>
</dbReference>
<dbReference type="Proteomes" id="UP001591681">
    <property type="component" value="Unassembled WGS sequence"/>
</dbReference>